<protein>
    <submittedName>
        <fullName evidence="2">Uncharacterized protein</fullName>
    </submittedName>
</protein>
<name>A0A1I3Q102_9RHOB</name>
<dbReference type="AlphaFoldDB" id="A0A1I3Q102"/>
<feature type="chain" id="PRO_5011618487" evidence="1">
    <location>
        <begin position="23"/>
        <end position="114"/>
    </location>
</feature>
<reference evidence="2 3" key="1">
    <citation type="submission" date="2016-10" db="EMBL/GenBank/DDBJ databases">
        <authorList>
            <person name="de Groot N.N."/>
        </authorList>
    </citation>
    <scope>NUCLEOTIDE SEQUENCE [LARGE SCALE GENOMIC DNA]</scope>
    <source>
        <strain evidence="2 3">CGMCC 1.11030</strain>
    </source>
</reference>
<organism evidence="2 3">
    <name type="scientific">Albimonas pacifica</name>
    <dbReference type="NCBI Taxonomy" id="1114924"/>
    <lineage>
        <taxon>Bacteria</taxon>
        <taxon>Pseudomonadati</taxon>
        <taxon>Pseudomonadota</taxon>
        <taxon>Alphaproteobacteria</taxon>
        <taxon>Rhodobacterales</taxon>
        <taxon>Paracoccaceae</taxon>
        <taxon>Albimonas</taxon>
    </lineage>
</organism>
<sequence>MKRFFLAASAAAALFAANAASAAELSATINSASLGYKKQEVTIERNTVEGRATVAVQQDDVAIVMRSDGRDRAEINATTISAGFHEQDVTIADNHVSGDAAVVVQQGVLGVIFN</sequence>
<dbReference type="Proteomes" id="UP000199377">
    <property type="component" value="Unassembled WGS sequence"/>
</dbReference>
<dbReference type="EMBL" id="FOQH01000024">
    <property type="protein sequence ID" value="SFJ27320.1"/>
    <property type="molecule type" value="Genomic_DNA"/>
</dbReference>
<gene>
    <name evidence="2" type="ORF">SAMN05216258_1243</name>
</gene>
<dbReference type="RefSeq" id="WP_092866223.1">
    <property type="nucleotide sequence ID" value="NZ_FOQH01000024.1"/>
</dbReference>
<evidence type="ECO:0000313" key="3">
    <source>
        <dbReference type="Proteomes" id="UP000199377"/>
    </source>
</evidence>
<keyword evidence="1" id="KW-0732">Signal</keyword>
<keyword evidence="3" id="KW-1185">Reference proteome</keyword>
<proteinExistence type="predicted"/>
<feature type="signal peptide" evidence="1">
    <location>
        <begin position="1"/>
        <end position="22"/>
    </location>
</feature>
<evidence type="ECO:0000256" key="1">
    <source>
        <dbReference type="SAM" id="SignalP"/>
    </source>
</evidence>
<accession>A0A1I3Q102</accession>
<evidence type="ECO:0000313" key="2">
    <source>
        <dbReference type="EMBL" id="SFJ27320.1"/>
    </source>
</evidence>